<accession>A0A839QS40</accession>
<dbReference type="NCBIfam" id="TIGR02547">
    <property type="entry name" value="casA_cse1"/>
    <property type="match status" value="1"/>
</dbReference>
<evidence type="ECO:0000256" key="1">
    <source>
        <dbReference type="SAM" id="MobiDB-lite"/>
    </source>
</evidence>
<reference evidence="2 3" key="1">
    <citation type="submission" date="2020-08" db="EMBL/GenBank/DDBJ databases">
        <title>Sequencing the genomes of 1000 actinobacteria strains.</title>
        <authorList>
            <person name="Klenk H.-P."/>
        </authorList>
    </citation>
    <scope>NUCLEOTIDE SEQUENCE [LARGE SCALE GENOMIC DNA]</scope>
    <source>
        <strain evidence="2 3">DSM 22826</strain>
    </source>
</reference>
<dbReference type="Pfam" id="PF09481">
    <property type="entry name" value="CRISPR_Cse1"/>
    <property type="match status" value="1"/>
</dbReference>
<dbReference type="Gene3D" id="1.10.132.100">
    <property type="match status" value="1"/>
</dbReference>
<proteinExistence type="predicted"/>
<evidence type="ECO:0000313" key="2">
    <source>
        <dbReference type="EMBL" id="MBB2997495.1"/>
    </source>
</evidence>
<dbReference type="RefSeq" id="WP_183513043.1">
    <property type="nucleotide sequence ID" value="NZ_BAABGK010000012.1"/>
</dbReference>
<comment type="caution">
    <text evidence="2">The sequence shown here is derived from an EMBL/GenBank/DDBJ whole genome shotgun (WGS) entry which is preliminary data.</text>
</comment>
<dbReference type="AlphaFoldDB" id="A0A839QS40"/>
<feature type="region of interest" description="Disordered" evidence="1">
    <location>
        <begin position="544"/>
        <end position="563"/>
    </location>
</feature>
<name>A0A839QS40_9MICC</name>
<organism evidence="2 3">
    <name type="scientific">Paeniglutamicibacter cryotolerans</name>
    <dbReference type="NCBI Taxonomy" id="670079"/>
    <lineage>
        <taxon>Bacteria</taxon>
        <taxon>Bacillati</taxon>
        <taxon>Actinomycetota</taxon>
        <taxon>Actinomycetes</taxon>
        <taxon>Micrococcales</taxon>
        <taxon>Micrococcaceae</taxon>
        <taxon>Paeniglutamicibacter</taxon>
    </lineage>
</organism>
<gene>
    <name evidence="2" type="ORF">E9229_003742</name>
</gene>
<dbReference type="InterPro" id="IPR013381">
    <property type="entry name" value="CRISPR-assoc_prot_Cse1"/>
</dbReference>
<dbReference type="CDD" id="cd09729">
    <property type="entry name" value="Cse1_I-E"/>
    <property type="match status" value="1"/>
</dbReference>
<evidence type="ECO:0000313" key="3">
    <source>
        <dbReference type="Proteomes" id="UP000523000"/>
    </source>
</evidence>
<dbReference type="EMBL" id="JACHVS010000002">
    <property type="protein sequence ID" value="MBB2997495.1"/>
    <property type="molecule type" value="Genomic_DNA"/>
</dbReference>
<protein>
    <submittedName>
        <fullName evidence="2">CRISPR system Cascade subunit CasA</fullName>
    </submittedName>
</protein>
<dbReference type="Proteomes" id="UP000523000">
    <property type="component" value="Unassembled WGS sequence"/>
</dbReference>
<sequence>MNEETVPVFDLRHDAWITVQNLDGSIGDVGIVELFARAHQIGCMSNELPTIDFAIIRVLLAVLRQAHGQVQDADETWAEAWAAYTLDVTRIAKYLDKEGISGSFNLLDPVRPFMQVPGLQTAKGDSDSPARLIADVPAGAHYFTTRSGSALDRLGFAEAARWLVHVQAFDYSGIKPGATDDRRVSGGKGYPIGAGWAGQLGGLYLQGATLKETLLLNLHFNERGRDDADSAVWERSALTGASARGDNATEKDPDGTQVFPIGDSDIFTWSSRRVRLKADADGIISALVTNGDRLIPQNSHVFEPMSLWRDSLTQAKALKLDQVWMPKRHDPDRSAWRGLGALIGSGEVSASGAADAGRPAVVHRLSVLMTAGMLPPGYHMNTVLVGFSYGTQDSSFQNLYCDQLSLEASLLTPQGVRHRGMAIDAVKRTETAVYRLGKLAEQILVAGGNDRPTDQGMVLSAVYFEFDTLFRNWLKGISVDQEATEFAIAWNVAARGILFKHSDALLRKASPRSIQGRFDADGHLRTAHTATNAFAKHVFEEFPVATESPEHTNNPTTEETHVQ</sequence>
<keyword evidence="3" id="KW-1185">Reference proteome</keyword>